<dbReference type="EMBL" id="GBXM01059481">
    <property type="protein sequence ID" value="JAH49096.1"/>
    <property type="molecule type" value="Transcribed_RNA"/>
</dbReference>
<name>A0A0E9T5Z3_ANGAN</name>
<sequence length="55" mass="6006">MHCKSLPITHAPMLKSKRFQLASHKLTCMHSIKPFLEQSGIASNLIVNTSVVGSS</sequence>
<organism evidence="1">
    <name type="scientific">Anguilla anguilla</name>
    <name type="common">European freshwater eel</name>
    <name type="synonym">Muraena anguilla</name>
    <dbReference type="NCBI Taxonomy" id="7936"/>
    <lineage>
        <taxon>Eukaryota</taxon>
        <taxon>Metazoa</taxon>
        <taxon>Chordata</taxon>
        <taxon>Craniata</taxon>
        <taxon>Vertebrata</taxon>
        <taxon>Euteleostomi</taxon>
        <taxon>Actinopterygii</taxon>
        <taxon>Neopterygii</taxon>
        <taxon>Teleostei</taxon>
        <taxon>Anguilliformes</taxon>
        <taxon>Anguillidae</taxon>
        <taxon>Anguilla</taxon>
    </lineage>
</organism>
<dbReference type="AlphaFoldDB" id="A0A0E9T5Z3"/>
<reference evidence="1" key="2">
    <citation type="journal article" date="2015" name="Fish Shellfish Immunol.">
        <title>Early steps in the European eel (Anguilla anguilla)-Vibrio vulnificus interaction in the gills: Role of the RtxA13 toxin.</title>
        <authorList>
            <person name="Callol A."/>
            <person name="Pajuelo D."/>
            <person name="Ebbesson L."/>
            <person name="Teles M."/>
            <person name="MacKenzie S."/>
            <person name="Amaro C."/>
        </authorList>
    </citation>
    <scope>NUCLEOTIDE SEQUENCE</scope>
</reference>
<proteinExistence type="predicted"/>
<reference evidence="1" key="1">
    <citation type="submission" date="2014-11" db="EMBL/GenBank/DDBJ databases">
        <authorList>
            <person name="Amaro Gonzalez C."/>
        </authorList>
    </citation>
    <scope>NUCLEOTIDE SEQUENCE</scope>
</reference>
<accession>A0A0E9T5Z3</accession>
<protein>
    <submittedName>
        <fullName evidence="1">Uncharacterized protein</fullName>
    </submittedName>
</protein>
<evidence type="ECO:0000313" key="1">
    <source>
        <dbReference type="EMBL" id="JAH49096.1"/>
    </source>
</evidence>